<keyword evidence="4" id="KW-1185">Reference proteome</keyword>
<dbReference type="InterPro" id="IPR036770">
    <property type="entry name" value="Ankyrin_rpt-contain_sf"/>
</dbReference>
<proteinExistence type="predicted"/>
<dbReference type="InterPro" id="IPR027417">
    <property type="entry name" value="P-loop_NTPase"/>
</dbReference>
<dbReference type="InterPro" id="IPR054471">
    <property type="entry name" value="GPIID_WHD"/>
</dbReference>
<dbReference type="PANTHER" id="PTHR10039:SF14">
    <property type="entry name" value="NACHT DOMAIN-CONTAINING PROTEIN"/>
    <property type="match status" value="1"/>
</dbReference>
<dbReference type="PANTHER" id="PTHR10039">
    <property type="entry name" value="AMELOGENIN"/>
    <property type="match status" value="1"/>
</dbReference>
<dbReference type="Proteomes" id="UP000016922">
    <property type="component" value="Unassembled WGS sequence"/>
</dbReference>
<dbReference type="Pfam" id="PF24809">
    <property type="entry name" value="DUF7708"/>
    <property type="match status" value="1"/>
</dbReference>
<dbReference type="KEGG" id="glz:GLAREA_03683"/>
<organism evidence="3 4">
    <name type="scientific">Glarea lozoyensis (strain ATCC 20868 / MF5171)</name>
    <dbReference type="NCBI Taxonomy" id="1116229"/>
    <lineage>
        <taxon>Eukaryota</taxon>
        <taxon>Fungi</taxon>
        <taxon>Dikarya</taxon>
        <taxon>Ascomycota</taxon>
        <taxon>Pezizomycotina</taxon>
        <taxon>Leotiomycetes</taxon>
        <taxon>Helotiales</taxon>
        <taxon>Helotiaceae</taxon>
        <taxon>Glarea</taxon>
    </lineage>
</organism>
<dbReference type="GeneID" id="19462738"/>
<accession>S3DFG8</accession>
<dbReference type="HOGENOM" id="CLU_002406_3_0_1"/>
<evidence type="ECO:0000313" key="3">
    <source>
        <dbReference type="EMBL" id="EPE30716.1"/>
    </source>
</evidence>
<evidence type="ECO:0000313" key="4">
    <source>
        <dbReference type="Proteomes" id="UP000016922"/>
    </source>
</evidence>
<dbReference type="eggNOG" id="KOG1721">
    <property type="taxonomic scope" value="Eukaryota"/>
</dbReference>
<dbReference type="InterPro" id="IPR056125">
    <property type="entry name" value="DUF7708"/>
</dbReference>
<dbReference type="PROSITE" id="PS50837">
    <property type="entry name" value="NACHT"/>
    <property type="match status" value="1"/>
</dbReference>
<sequence length="1036" mass="119007">MACNQSEIGEFSLSLKSFVDTLTEEQKNDFRFSTLEDFKTTAAAIQNLQGSGKKMRNLARLRCFLEAMEQYGKVIEVFVNTSEIVGFIWVASAYTEAFDSLLDAYQQIGESLPLLSQYQAFFQRNPNMRKVLALIYNDVLEFHKKALKYFRQRSKLIKKPRLVTQPKYPTAWQQLFHATWKTFRTEFSGLLANIQRHGRLVESQANLLEFEQLFHQMEMGRAAAEAEFQRHKEEEERKRRIAVQNWLSAVSTDVDQERGVTTRKQNPGSGRWLIENNHIRNWFNPELCSAPLLWINGRPGAGKTVLASLIIEELLKQRSTHAMTLGFFYCKYKDAQRSTFNAVSRAILAQLLSQNEALLPYLFEKASTSGQVVLESPMLTKELLETALKSSEMVYIVLDGLDECDPNEKKAIILWFKSVITALPDTEFDSIRCLFISQDDGEVGNLLSGIPAISIKPEDTRLDILTYATIWSQKIQKKFDLLDDKREDILKTVVERADGMFLFARLVMENFFSQTRRENLNKELEPNRFPRGLEDAYARIVDRILGDPSTKEDAQRLLGWLVCAKRPLKWREIQGAVSINLEAKDVDLEERKLRVSSKALCGSLVEQHLDGSVELVHLTARFFLIKQKYINLASVEFELIRLCLGYLNFRCFQGSIPESEIKDFVLKGYYSFLEYAALHWVDHLEKWIPGSSHPESVASMESLIQDFLENFWSKAEYQAAVPSETNSKFAQFTSYEFGNQLRRAALTWKRLQKTYGAGITNSESLQLIERISKVRIVLEETYASSNGNGVLERSFMTFYGPDLFKCPRLSCKNFTDGFSTKEARHQHLQKHERSFYCTYHGCLYGTLGFQSNRDLNRHLTDFHEARQYESGFPITQDPKDINIKQAIRAGSINEVEKWLEQFIEIPKKPDPKLYQEAMHAAAKKGDESIFRLLLDSEPNISTTEISLLFSSALSNKQDTIAYILLAHPKANPFDCSSRKKESPTATAVRLRRIDVLKRIDLNSKESNSETPLSRRSKFEGLQRSDAVIAGSRKWTY</sequence>
<evidence type="ECO:0000256" key="1">
    <source>
        <dbReference type="ARBA" id="ARBA00022737"/>
    </source>
</evidence>
<dbReference type="Gene3D" id="3.40.50.300">
    <property type="entry name" value="P-loop containing nucleotide triphosphate hydrolases"/>
    <property type="match status" value="1"/>
</dbReference>
<dbReference type="SUPFAM" id="SSF52540">
    <property type="entry name" value="P-loop containing nucleoside triphosphate hydrolases"/>
    <property type="match status" value="1"/>
</dbReference>
<evidence type="ECO:0000259" key="2">
    <source>
        <dbReference type="PROSITE" id="PS50837"/>
    </source>
</evidence>
<dbReference type="Pfam" id="PF22939">
    <property type="entry name" value="WHD_GPIID"/>
    <property type="match status" value="1"/>
</dbReference>
<protein>
    <submittedName>
        <fullName evidence="3">Ankyrin repeat-containing protein</fullName>
    </submittedName>
</protein>
<dbReference type="RefSeq" id="XP_008082127.1">
    <property type="nucleotide sequence ID" value="XM_008083936.1"/>
</dbReference>
<name>S3DFG8_GLAL2</name>
<dbReference type="OrthoDB" id="21416at2759"/>
<gene>
    <name evidence="3" type="ORF">GLAREA_03683</name>
</gene>
<dbReference type="SUPFAM" id="SSF48403">
    <property type="entry name" value="Ankyrin repeat"/>
    <property type="match status" value="1"/>
</dbReference>
<keyword evidence="1" id="KW-0677">Repeat</keyword>
<dbReference type="Pfam" id="PF24883">
    <property type="entry name" value="NPHP3_N"/>
    <property type="match status" value="1"/>
</dbReference>
<dbReference type="OMA" id="HERSFFC"/>
<feature type="domain" description="NACHT" evidence="2">
    <location>
        <begin position="291"/>
        <end position="403"/>
    </location>
</feature>
<reference evidence="3 4" key="1">
    <citation type="journal article" date="2013" name="BMC Genomics">
        <title>Genomics-driven discovery of the pneumocandin biosynthetic gene cluster in the fungus Glarea lozoyensis.</title>
        <authorList>
            <person name="Chen L."/>
            <person name="Yue Q."/>
            <person name="Zhang X."/>
            <person name="Xiang M."/>
            <person name="Wang C."/>
            <person name="Li S."/>
            <person name="Che Y."/>
            <person name="Ortiz-Lopez F.J."/>
            <person name="Bills G.F."/>
            <person name="Liu X."/>
            <person name="An Z."/>
        </authorList>
    </citation>
    <scope>NUCLEOTIDE SEQUENCE [LARGE SCALE GENOMIC DNA]</scope>
    <source>
        <strain evidence="4">ATCC 20868 / MF5171</strain>
    </source>
</reference>
<dbReference type="InterPro" id="IPR056884">
    <property type="entry name" value="NPHP3-like_N"/>
</dbReference>
<dbReference type="EMBL" id="KE145363">
    <property type="protein sequence ID" value="EPE30716.1"/>
    <property type="molecule type" value="Genomic_DNA"/>
</dbReference>
<dbReference type="InterPro" id="IPR007111">
    <property type="entry name" value="NACHT_NTPase"/>
</dbReference>
<dbReference type="Gene3D" id="1.25.40.20">
    <property type="entry name" value="Ankyrin repeat-containing domain"/>
    <property type="match status" value="1"/>
</dbReference>
<dbReference type="AlphaFoldDB" id="S3DFG8"/>